<reference evidence="3" key="1">
    <citation type="submission" date="2012-04" db="EMBL/GenBank/DDBJ databases">
        <authorList>
            <person name="Borisov I.G."/>
            <person name="Ivanikova N.V."/>
            <person name="Pinevich A.V."/>
        </authorList>
    </citation>
    <scope>NUCLEOTIDE SEQUENCE</scope>
    <source>
        <strain evidence="3">CALU 1027</strain>
    </source>
</reference>
<keyword evidence="4" id="KW-1185">Reference proteome</keyword>
<evidence type="ECO:0000259" key="2">
    <source>
        <dbReference type="Pfam" id="PF12890"/>
    </source>
</evidence>
<evidence type="ECO:0000256" key="1">
    <source>
        <dbReference type="ARBA" id="ARBA00022975"/>
    </source>
</evidence>
<dbReference type="EMBL" id="AJTX02000004">
    <property type="protein sequence ID" value="KKI99772.1"/>
    <property type="molecule type" value="Genomic_DNA"/>
</dbReference>
<gene>
    <name evidence="3" type="ORF">PROH_07855</name>
</gene>
<dbReference type="NCBIfam" id="TIGR00857">
    <property type="entry name" value="pyrC_multi"/>
    <property type="match status" value="1"/>
</dbReference>
<dbReference type="RefSeq" id="WP_017710999.1">
    <property type="nucleotide sequence ID" value="NZ_KB235933.1"/>
</dbReference>
<dbReference type="EC" id="3.5.2.3" evidence="3"/>
<dbReference type="AlphaFoldDB" id="A0A0M2PXE5"/>
<name>A0A0M2PXE5_PROHO</name>
<evidence type="ECO:0000313" key="4">
    <source>
        <dbReference type="Proteomes" id="UP000034681"/>
    </source>
</evidence>
<dbReference type="GO" id="GO:0006221">
    <property type="term" value="P:pyrimidine nucleotide biosynthetic process"/>
    <property type="evidence" value="ECO:0007669"/>
    <property type="project" value="UniProtKB-KW"/>
</dbReference>
<dbReference type="STRING" id="317619.GCA_000332315_00314"/>
<protein>
    <submittedName>
        <fullName evidence="3">Dihydroorotase</fullName>
        <ecNumber evidence="3">3.5.2.3</ecNumber>
    </submittedName>
</protein>
<dbReference type="InterPro" id="IPR032466">
    <property type="entry name" value="Metal_Hydrolase"/>
</dbReference>
<dbReference type="PANTHER" id="PTHR43668:SF2">
    <property type="entry name" value="ALLANTOINASE"/>
    <property type="match status" value="1"/>
</dbReference>
<accession>A0A0M2PXE5</accession>
<dbReference type="Proteomes" id="UP000034681">
    <property type="component" value="Unassembled WGS sequence"/>
</dbReference>
<dbReference type="InterPro" id="IPR050138">
    <property type="entry name" value="DHOase/Allantoinase_Hydrolase"/>
</dbReference>
<dbReference type="InterPro" id="IPR024403">
    <property type="entry name" value="DHOase_cat"/>
</dbReference>
<keyword evidence="1" id="KW-0665">Pyrimidine biosynthesis</keyword>
<dbReference type="GO" id="GO:0006145">
    <property type="term" value="P:purine nucleobase catabolic process"/>
    <property type="evidence" value="ECO:0007669"/>
    <property type="project" value="TreeGrafter"/>
</dbReference>
<sequence length="427" mass="45697">MGADLLEQVRVLDPQGGIDRITDVLIPEPHTLIVDPQPDQIPRSVQHHPAQGQILAPGLVDLHGRSGQPGHEDRETWDSLAAAALGGGFTQLGILPNTRPPLDQAELVSQRCGQSYPVQFHHWGALTLGCQGQQMTELAELAAAGVVGFSDGSPIQDWALVRRILEYGQPLAKPMALWPWNRDLAGTGVARDGVLALRYGLSGVPGLAETLPLAGLLECVAELGTPLHLMRLSTARGVELVAQAKAQGLPITASTTWLHLLHNTEDLASYDPNLRLSPPLGNPEDQHALIAAVASGVIDAIATDHAPYTYEEKTVAFGEAPAGSIGLELILPLLWQTFVAPGHWSALDLWRCLCLNPARILGLVPPSLVTGNGGWVWFDPQRSWPVEAASLRSRSCNTSYLGQTLQGQVLKTVASRSVWVNDGLNSG</sequence>
<feature type="domain" description="Dihydroorotase catalytic" evidence="2">
    <location>
        <begin position="52"/>
        <end position="211"/>
    </location>
</feature>
<dbReference type="NCBIfam" id="NF005614">
    <property type="entry name" value="PRK07369.1"/>
    <property type="match status" value="1"/>
</dbReference>
<proteinExistence type="predicted"/>
<dbReference type="Pfam" id="PF12890">
    <property type="entry name" value="DHOase"/>
    <property type="match status" value="1"/>
</dbReference>
<dbReference type="SUPFAM" id="SSF51556">
    <property type="entry name" value="Metallo-dependent hydrolases"/>
    <property type="match status" value="1"/>
</dbReference>
<dbReference type="SUPFAM" id="SSF51338">
    <property type="entry name" value="Composite domain of metallo-dependent hydrolases"/>
    <property type="match status" value="2"/>
</dbReference>
<dbReference type="GO" id="GO:0004151">
    <property type="term" value="F:dihydroorotase activity"/>
    <property type="evidence" value="ECO:0007669"/>
    <property type="project" value="UniProtKB-EC"/>
</dbReference>
<dbReference type="Gene3D" id="2.30.40.10">
    <property type="entry name" value="Urease, subunit C, domain 1"/>
    <property type="match status" value="1"/>
</dbReference>
<dbReference type="InterPro" id="IPR004722">
    <property type="entry name" value="DHOase"/>
</dbReference>
<dbReference type="PANTHER" id="PTHR43668">
    <property type="entry name" value="ALLANTOINASE"/>
    <property type="match status" value="1"/>
</dbReference>
<dbReference type="CDD" id="cd01317">
    <property type="entry name" value="DHOase_IIa"/>
    <property type="match status" value="1"/>
</dbReference>
<dbReference type="GO" id="GO:0005737">
    <property type="term" value="C:cytoplasm"/>
    <property type="evidence" value="ECO:0007669"/>
    <property type="project" value="TreeGrafter"/>
</dbReference>
<dbReference type="eggNOG" id="COG0044">
    <property type="taxonomic scope" value="Bacteria"/>
</dbReference>
<evidence type="ECO:0000313" key="3">
    <source>
        <dbReference type="EMBL" id="KKI99772.1"/>
    </source>
</evidence>
<comment type="caution">
    <text evidence="3">The sequence shown here is derived from an EMBL/GenBank/DDBJ whole genome shotgun (WGS) entry which is preliminary data.</text>
</comment>
<dbReference type="GO" id="GO:0046872">
    <property type="term" value="F:metal ion binding"/>
    <property type="evidence" value="ECO:0007669"/>
    <property type="project" value="InterPro"/>
</dbReference>
<dbReference type="GO" id="GO:0004038">
    <property type="term" value="F:allantoinase activity"/>
    <property type="evidence" value="ECO:0007669"/>
    <property type="project" value="TreeGrafter"/>
</dbReference>
<dbReference type="OrthoDB" id="9765462at2"/>
<dbReference type="InterPro" id="IPR011059">
    <property type="entry name" value="Metal-dep_hydrolase_composite"/>
</dbReference>
<organism evidence="3 4">
    <name type="scientific">Prochlorothrix hollandica PCC 9006 = CALU 1027</name>
    <dbReference type="NCBI Taxonomy" id="317619"/>
    <lineage>
        <taxon>Bacteria</taxon>
        <taxon>Bacillati</taxon>
        <taxon>Cyanobacteriota</taxon>
        <taxon>Cyanophyceae</taxon>
        <taxon>Prochlorotrichales</taxon>
        <taxon>Prochlorotrichaceae</taxon>
        <taxon>Prochlorothrix</taxon>
    </lineage>
</organism>
<keyword evidence="3" id="KW-0378">Hydrolase</keyword>
<dbReference type="Gene3D" id="3.20.20.140">
    <property type="entry name" value="Metal-dependent hydrolases"/>
    <property type="match status" value="1"/>
</dbReference>